<keyword evidence="2" id="KW-1185">Reference proteome</keyword>
<dbReference type="GeneID" id="116299848"/>
<organism evidence="2 3">
    <name type="scientific">Actinia tenebrosa</name>
    <name type="common">Australian red waratah sea anemone</name>
    <dbReference type="NCBI Taxonomy" id="6105"/>
    <lineage>
        <taxon>Eukaryota</taxon>
        <taxon>Metazoa</taxon>
        <taxon>Cnidaria</taxon>
        <taxon>Anthozoa</taxon>
        <taxon>Hexacorallia</taxon>
        <taxon>Actiniaria</taxon>
        <taxon>Actiniidae</taxon>
        <taxon>Actinia</taxon>
    </lineage>
</organism>
<dbReference type="FunFam" id="2.60.120.260:FF:000016">
    <property type="entry name" value="Contactin-associated protein-like 4 isoform 1"/>
    <property type="match status" value="1"/>
</dbReference>
<dbReference type="InterPro" id="IPR008979">
    <property type="entry name" value="Galactose-bd-like_sf"/>
</dbReference>
<dbReference type="RefSeq" id="XP_031564428.1">
    <property type="nucleotide sequence ID" value="XM_031708568.1"/>
</dbReference>
<feature type="domain" description="F5/8 type C" evidence="1">
    <location>
        <begin position="73"/>
        <end position="234"/>
    </location>
</feature>
<dbReference type="SUPFAM" id="SSF49785">
    <property type="entry name" value="Galactose-binding domain-like"/>
    <property type="match status" value="1"/>
</dbReference>
<dbReference type="Gene3D" id="2.60.120.260">
    <property type="entry name" value="Galactose-binding domain-like"/>
    <property type="match status" value="1"/>
</dbReference>
<accession>A0A6P8I8P2</accession>
<protein>
    <submittedName>
        <fullName evidence="3">Lactadherin-like</fullName>
    </submittedName>
</protein>
<dbReference type="CDD" id="cd00057">
    <property type="entry name" value="FA58C"/>
    <property type="match status" value="1"/>
</dbReference>
<name>A0A6P8I8P2_ACTTE</name>
<dbReference type="AlphaFoldDB" id="A0A6P8I8P2"/>
<proteinExistence type="predicted"/>
<sequence length="237" mass="26501">MNDACVSYNLGPTRGMSRTCELSDTDHVGFPDHVVGKEGAEYCPIRSPCSSKSCPADLICKPDFSWDTFRCSCYISKLLGMEDGRIPDSAITASSSWDLLGHGPHQGRLNYIQPPEITTFSSWCWSSSLLKAGEYLQVFLDGEFNVDGVATQGRPPKTLDLQWVKSYTISYSLNGTDWMEYEEDGTSTPKIFEANSDGTTIVKHKLTPFKAKFVRIVVQTWHTHISLRMELYGCKSQ</sequence>
<evidence type="ECO:0000313" key="3">
    <source>
        <dbReference type="RefSeq" id="XP_031564428.1"/>
    </source>
</evidence>
<dbReference type="InParanoid" id="A0A6P8I8P2"/>
<dbReference type="PANTHER" id="PTHR24543:SF291">
    <property type="entry name" value="SMOKE ALARM, ISOFORM D"/>
    <property type="match status" value="1"/>
</dbReference>
<dbReference type="PROSITE" id="PS50022">
    <property type="entry name" value="FA58C_3"/>
    <property type="match status" value="1"/>
</dbReference>
<dbReference type="Proteomes" id="UP000515163">
    <property type="component" value="Unplaced"/>
</dbReference>
<reference evidence="3" key="1">
    <citation type="submission" date="2025-08" db="UniProtKB">
        <authorList>
            <consortium name="RefSeq"/>
        </authorList>
    </citation>
    <scope>IDENTIFICATION</scope>
    <source>
        <tissue evidence="3">Tentacle</tissue>
    </source>
</reference>
<dbReference type="Pfam" id="PF00754">
    <property type="entry name" value="F5_F8_type_C"/>
    <property type="match status" value="1"/>
</dbReference>
<evidence type="ECO:0000313" key="2">
    <source>
        <dbReference type="Proteomes" id="UP000515163"/>
    </source>
</evidence>
<dbReference type="InterPro" id="IPR000421">
    <property type="entry name" value="FA58C"/>
</dbReference>
<evidence type="ECO:0000259" key="1">
    <source>
        <dbReference type="PROSITE" id="PS50022"/>
    </source>
</evidence>
<dbReference type="KEGG" id="aten:116299848"/>
<dbReference type="PANTHER" id="PTHR24543">
    <property type="entry name" value="MULTICOPPER OXIDASE-RELATED"/>
    <property type="match status" value="1"/>
</dbReference>
<gene>
    <name evidence="3" type="primary">LOC116299848</name>
</gene>
<dbReference type="SMART" id="SM00231">
    <property type="entry name" value="FA58C"/>
    <property type="match status" value="1"/>
</dbReference>
<dbReference type="OrthoDB" id="5949297at2759"/>